<reference evidence="5" key="1">
    <citation type="submission" date="2023-08" db="EMBL/GenBank/DDBJ databases">
        <title>Nitrogen cycling bacteria in agricultural field soils.</title>
        <authorList>
            <person name="Jang J."/>
        </authorList>
    </citation>
    <scope>NUCLEOTIDE SEQUENCE</scope>
    <source>
        <strain evidence="5">PS3-36</strain>
    </source>
</reference>
<evidence type="ECO:0000313" key="5">
    <source>
        <dbReference type="EMBL" id="MDQ6595521.1"/>
    </source>
</evidence>
<dbReference type="Proteomes" id="UP001178888">
    <property type="component" value="Unassembled WGS sequence"/>
</dbReference>
<comment type="caution">
    <text evidence="5">The sequence shown here is derived from an EMBL/GenBank/DDBJ whole genome shotgun (WGS) entry which is preliminary data.</text>
</comment>
<evidence type="ECO:0000256" key="2">
    <source>
        <dbReference type="PIRNR" id="PIRNR006429"/>
    </source>
</evidence>
<dbReference type="PIRSF" id="PIRSF006429">
    <property type="entry name" value="GOGAT_lg_2"/>
    <property type="match status" value="1"/>
</dbReference>
<keyword evidence="3" id="KW-0812">Transmembrane</keyword>
<dbReference type="Pfam" id="PF01645">
    <property type="entry name" value="Glu_synthase"/>
    <property type="match status" value="1"/>
</dbReference>
<dbReference type="PANTHER" id="PTHR43819">
    <property type="entry name" value="ARCHAEAL-TYPE GLUTAMATE SYNTHASE [NADPH]"/>
    <property type="match status" value="1"/>
</dbReference>
<dbReference type="AlphaFoldDB" id="A0AA90R5H1"/>
<dbReference type="EMBL" id="JAVGVR010000001">
    <property type="protein sequence ID" value="MDQ6595521.1"/>
    <property type="molecule type" value="Genomic_DNA"/>
</dbReference>
<keyword evidence="3" id="KW-1133">Transmembrane helix</keyword>
<keyword evidence="5" id="KW-0560">Oxidoreductase</keyword>
<organism evidence="5 6">
    <name type="scientific">Bacillus salipaludis</name>
    <dbReference type="NCBI Taxonomy" id="2547811"/>
    <lineage>
        <taxon>Bacteria</taxon>
        <taxon>Bacillati</taxon>
        <taxon>Bacillota</taxon>
        <taxon>Bacilli</taxon>
        <taxon>Bacillales</taxon>
        <taxon>Bacillaceae</taxon>
        <taxon>Bacillus</taxon>
    </lineage>
</organism>
<dbReference type="GO" id="GO:0006537">
    <property type="term" value="P:glutamate biosynthetic process"/>
    <property type="evidence" value="ECO:0007669"/>
    <property type="project" value="InterPro"/>
</dbReference>
<sequence length="471" mass="52089">MANLFFYISFTMMSLLFIMFLFMLVGWRWVMKLIVKKAGKIMLSDSYQENIMELIPGLRHMGIQNMLENSLRAETGTVLYRPLGGSSKKWPHLDPITFIPAQTSPFPVDGEDDVDVKVTIGPRAKKPMEIKIPLMISGMGFGISLSEQARLSLATAAKKTGTAINSGQGGILPEELDSAGRYILQFSKTDWAKEDHLFSRADMIEIKLGQGAVAGMGEKIPAQNLTGRARDVMGLKENEEAVIHENFWEDQTLVDLKLLVEELRVRSGGVPIGVKIGAGGKIEEDIDHLIFMGVDFITIDGGQAAMKGAPPILLDDFGIPTLHAVVRAVNHLEKRKVKGKISLVVSGGLLVPGHFLKVIALGADAVYVGSAMLFALAHDQVLNALPFEPPTQAMWYDGKFKDQFKREDGEKTAEKFLTASAEEMKMALRAMGKRSLKELSRKDLVSYDELTAKMVGIPFSFEPWEEKQFEK</sequence>
<proteinExistence type="inferred from homology"/>
<dbReference type="EC" id="1.4.-.-" evidence="5"/>
<feature type="transmembrane region" description="Helical" evidence="3">
    <location>
        <begin position="6"/>
        <end position="30"/>
    </location>
</feature>
<keyword evidence="3" id="KW-0472">Membrane</keyword>
<dbReference type="GO" id="GO:0015930">
    <property type="term" value="F:glutamate synthase activity"/>
    <property type="evidence" value="ECO:0007669"/>
    <property type="project" value="InterPro"/>
</dbReference>
<dbReference type="CDD" id="cd02808">
    <property type="entry name" value="GltS_FMN"/>
    <property type="match status" value="1"/>
</dbReference>
<dbReference type="RefSeq" id="WP_308912881.1">
    <property type="nucleotide sequence ID" value="NZ_JAVGVR010000001.1"/>
</dbReference>
<dbReference type="InterPro" id="IPR024188">
    <property type="entry name" value="GltB"/>
</dbReference>
<keyword evidence="6" id="KW-1185">Reference proteome</keyword>
<comment type="similarity">
    <text evidence="1 2">Belongs to the glutamate synthase family.</text>
</comment>
<dbReference type="PANTHER" id="PTHR43819:SF1">
    <property type="entry name" value="ARCHAEAL-TYPE GLUTAMATE SYNTHASE [NADPH]"/>
    <property type="match status" value="1"/>
</dbReference>
<feature type="domain" description="Glutamate synthase" evidence="4">
    <location>
        <begin position="120"/>
        <end position="433"/>
    </location>
</feature>
<dbReference type="Gene3D" id="3.20.20.70">
    <property type="entry name" value="Aldolase class I"/>
    <property type="match status" value="1"/>
</dbReference>
<evidence type="ECO:0000259" key="4">
    <source>
        <dbReference type="Pfam" id="PF01645"/>
    </source>
</evidence>
<dbReference type="InterPro" id="IPR002932">
    <property type="entry name" value="Glu_synthdom"/>
</dbReference>
<dbReference type="SUPFAM" id="SSF51395">
    <property type="entry name" value="FMN-linked oxidoreductases"/>
    <property type="match status" value="1"/>
</dbReference>
<protein>
    <submittedName>
        <fullName evidence="5">FMN-binding glutamate synthase family protein</fullName>
        <ecNumber evidence="5">1.4.-.-</ecNumber>
    </submittedName>
</protein>
<evidence type="ECO:0000256" key="3">
    <source>
        <dbReference type="SAM" id="Phobius"/>
    </source>
</evidence>
<evidence type="ECO:0000313" key="6">
    <source>
        <dbReference type="Proteomes" id="UP001178888"/>
    </source>
</evidence>
<name>A0AA90R5H1_9BACI</name>
<gene>
    <name evidence="5" type="ORF">RCG21_03660</name>
</gene>
<accession>A0AA90R5H1</accession>
<evidence type="ECO:0000256" key="1">
    <source>
        <dbReference type="ARBA" id="ARBA00009716"/>
    </source>
</evidence>
<dbReference type="InterPro" id="IPR013785">
    <property type="entry name" value="Aldolase_TIM"/>
</dbReference>